<dbReference type="AlphaFoldDB" id="A0A200QMF0"/>
<organism evidence="1 2">
    <name type="scientific">Macleaya cordata</name>
    <name type="common">Five-seeded plume-poppy</name>
    <name type="synonym">Bocconia cordata</name>
    <dbReference type="NCBI Taxonomy" id="56857"/>
    <lineage>
        <taxon>Eukaryota</taxon>
        <taxon>Viridiplantae</taxon>
        <taxon>Streptophyta</taxon>
        <taxon>Embryophyta</taxon>
        <taxon>Tracheophyta</taxon>
        <taxon>Spermatophyta</taxon>
        <taxon>Magnoliopsida</taxon>
        <taxon>Ranunculales</taxon>
        <taxon>Papaveraceae</taxon>
        <taxon>Papaveroideae</taxon>
        <taxon>Macleaya</taxon>
    </lineage>
</organism>
<dbReference type="SUPFAM" id="SSF51735">
    <property type="entry name" value="NAD(P)-binding Rossmann-fold domains"/>
    <property type="match status" value="1"/>
</dbReference>
<gene>
    <name evidence="1" type="ORF">BVC80_963g3</name>
</gene>
<dbReference type="Pfam" id="PF00106">
    <property type="entry name" value="adh_short"/>
    <property type="match status" value="1"/>
</dbReference>
<dbReference type="PANTHER" id="PTHR44375:SF2">
    <property type="entry name" value="BETA-KETOACYL-ACP REDUCTASE-LIKE PROTEIN-RELATED"/>
    <property type="match status" value="1"/>
</dbReference>
<dbReference type="STRING" id="56857.A0A200QMF0"/>
<dbReference type="Gene3D" id="3.40.50.720">
    <property type="entry name" value="NAD(P)-binding Rossmann-like Domain"/>
    <property type="match status" value="1"/>
</dbReference>
<name>A0A200QMF0_MACCD</name>
<dbReference type="InParanoid" id="A0A200QMF0"/>
<evidence type="ECO:0000313" key="2">
    <source>
        <dbReference type="Proteomes" id="UP000195402"/>
    </source>
</evidence>
<dbReference type="InterPro" id="IPR002347">
    <property type="entry name" value="SDR_fam"/>
</dbReference>
<reference evidence="1 2" key="1">
    <citation type="journal article" date="2017" name="Mol. Plant">
        <title>The Genome of Medicinal Plant Macleaya cordata Provides New Insights into Benzylisoquinoline Alkaloids Metabolism.</title>
        <authorList>
            <person name="Liu X."/>
            <person name="Liu Y."/>
            <person name="Huang P."/>
            <person name="Ma Y."/>
            <person name="Qing Z."/>
            <person name="Tang Q."/>
            <person name="Cao H."/>
            <person name="Cheng P."/>
            <person name="Zheng Y."/>
            <person name="Yuan Z."/>
            <person name="Zhou Y."/>
            <person name="Liu J."/>
            <person name="Tang Z."/>
            <person name="Zhuo Y."/>
            <person name="Zhang Y."/>
            <person name="Yu L."/>
            <person name="Huang J."/>
            <person name="Yang P."/>
            <person name="Peng Q."/>
            <person name="Zhang J."/>
            <person name="Jiang W."/>
            <person name="Zhang Z."/>
            <person name="Lin K."/>
            <person name="Ro D.K."/>
            <person name="Chen X."/>
            <person name="Xiong X."/>
            <person name="Shang Y."/>
            <person name="Huang S."/>
            <person name="Zeng J."/>
        </authorList>
    </citation>
    <scope>NUCLEOTIDE SEQUENCE [LARGE SCALE GENOMIC DNA]</scope>
    <source>
        <strain evidence="2">cv. BLH2017</strain>
        <tissue evidence="1">Root</tissue>
    </source>
</reference>
<proteinExistence type="predicted"/>
<comment type="caution">
    <text evidence="1">The sequence shown here is derived from an EMBL/GenBank/DDBJ whole genome shotgun (WGS) entry which is preliminary data.</text>
</comment>
<protein>
    <submittedName>
        <fullName evidence="1">Short-chain dehydrogenase/reductase SDR</fullName>
    </submittedName>
</protein>
<dbReference type="OMA" id="GHQYINH"/>
<dbReference type="Proteomes" id="UP000195402">
    <property type="component" value="Unassembled WGS sequence"/>
</dbReference>
<dbReference type="OrthoDB" id="47007at2759"/>
<accession>A0A200QMF0</accession>
<dbReference type="CDD" id="cd05233">
    <property type="entry name" value="SDR_c"/>
    <property type="match status" value="1"/>
</dbReference>
<keyword evidence="2" id="KW-1185">Reference proteome</keyword>
<dbReference type="PANTHER" id="PTHR44375">
    <property type="entry name" value="BETA-KETOACYL-ACP REDUCTASE-LIKE PROTEIN-RELATED"/>
    <property type="match status" value="1"/>
</dbReference>
<dbReference type="InterPro" id="IPR036291">
    <property type="entry name" value="NAD(P)-bd_dom_sf"/>
</dbReference>
<evidence type="ECO:0000313" key="1">
    <source>
        <dbReference type="EMBL" id="OVA11602.1"/>
    </source>
</evidence>
<dbReference type="EMBL" id="MVGT01001604">
    <property type="protein sequence ID" value="OVA11602.1"/>
    <property type="molecule type" value="Genomic_DNA"/>
</dbReference>
<sequence>MCVLGGVASSLDLSDEEWNNIIKTNLTGSWLVSKYVGRRMRDANQKGSIINISSIAGLNRGQLPGGVAYASSKAGVNNMTKVTVIS</sequence>